<proteinExistence type="predicted"/>
<evidence type="ECO:0000313" key="3">
    <source>
        <dbReference type="EMBL" id="MFD2206787.1"/>
    </source>
</evidence>
<reference evidence="4" key="1">
    <citation type="journal article" date="2019" name="Int. J. Syst. Evol. Microbiol.">
        <title>The Global Catalogue of Microorganisms (GCM) 10K type strain sequencing project: providing services to taxonomists for standard genome sequencing and annotation.</title>
        <authorList>
            <consortium name="The Broad Institute Genomics Platform"/>
            <consortium name="The Broad Institute Genome Sequencing Center for Infectious Disease"/>
            <person name="Wu L."/>
            <person name="Ma J."/>
        </authorList>
    </citation>
    <scope>NUCLEOTIDE SEQUENCE [LARGE SCALE GENOMIC DNA]</scope>
    <source>
        <strain evidence="4">CGMCC 4.7192</strain>
    </source>
</reference>
<accession>A0ABW5BKZ8</accession>
<keyword evidence="1" id="KW-1133">Transmembrane helix</keyword>
<organism evidence="3 4">
    <name type="scientific">Kiloniella antarctica</name>
    <dbReference type="NCBI Taxonomy" id="1550907"/>
    <lineage>
        <taxon>Bacteria</taxon>
        <taxon>Pseudomonadati</taxon>
        <taxon>Pseudomonadota</taxon>
        <taxon>Alphaproteobacteria</taxon>
        <taxon>Rhodospirillales</taxon>
        <taxon>Kiloniellaceae</taxon>
        <taxon>Kiloniella</taxon>
    </lineage>
</organism>
<keyword evidence="1" id="KW-0812">Transmembrane</keyword>
<evidence type="ECO:0000259" key="2">
    <source>
        <dbReference type="Pfam" id="PF04784"/>
    </source>
</evidence>
<gene>
    <name evidence="3" type="ORF">ACFSKO_14240</name>
</gene>
<dbReference type="PANTHER" id="PTHR46361">
    <property type="entry name" value="ELECTRON CARRIER/ PROTEIN DISULFIDE OXIDOREDUCTASE"/>
    <property type="match status" value="1"/>
</dbReference>
<sequence length="292" mass="33186">MNRKLRILILPIIVMVGILVSGFGSFDALFTPSAESIPRWTASDPKSTTMIQNRNWNHFLKTYREESYDGIARIAYHRISLNDRLVLRDYIRQLQGISVSKLNRKEQLAYWVNLYNATTVQLVLEHMPIESIRDIDISPGLFASGPWDKKILRVEGEKLSLNDIEHGILRPGWKDPRIHYVLNCASLGCPDIPKKALTAQDSENQLSLAATRFIDHPRAITIPENNEAVVSSIYIWFKKDFGGSDAAILDHMRTFASKKKKKRLMNVRSLESHRYDWDLNAVPVVATASAGS</sequence>
<protein>
    <submittedName>
        <fullName evidence="3">DUF547 domain-containing protein</fullName>
    </submittedName>
</protein>
<feature type="domain" description="DUF547" evidence="2">
    <location>
        <begin position="100"/>
        <end position="214"/>
    </location>
</feature>
<evidence type="ECO:0000256" key="1">
    <source>
        <dbReference type="SAM" id="Phobius"/>
    </source>
</evidence>
<dbReference type="Proteomes" id="UP001597294">
    <property type="component" value="Unassembled WGS sequence"/>
</dbReference>
<name>A0ABW5BKZ8_9PROT</name>
<dbReference type="Pfam" id="PF04784">
    <property type="entry name" value="DUF547"/>
    <property type="match status" value="1"/>
</dbReference>
<feature type="transmembrane region" description="Helical" evidence="1">
    <location>
        <begin position="7"/>
        <end position="26"/>
    </location>
</feature>
<dbReference type="EMBL" id="JBHUII010000007">
    <property type="protein sequence ID" value="MFD2206787.1"/>
    <property type="molecule type" value="Genomic_DNA"/>
</dbReference>
<keyword evidence="4" id="KW-1185">Reference proteome</keyword>
<comment type="caution">
    <text evidence="3">The sequence shown here is derived from an EMBL/GenBank/DDBJ whole genome shotgun (WGS) entry which is preliminary data.</text>
</comment>
<dbReference type="InterPro" id="IPR006869">
    <property type="entry name" value="DUF547"/>
</dbReference>
<dbReference type="RefSeq" id="WP_380252765.1">
    <property type="nucleotide sequence ID" value="NZ_JBHUII010000007.1"/>
</dbReference>
<keyword evidence="1" id="KW-0472">Membrane</keyword>
<dbReference type="PANTHER" id="PTHR46361:SF3">
    <property type="entry name" value="ELECTRON CARRIER_ PROTEIN DISULFIDE OXIDOREDUCTASE"/>
    <property type="match status" value="1"/>
</dbReference>
<evidence type="ECO:0000313" key="4">
    <source>
        <dbReference type="Proteomes" id="UP001597294"/>
    </source>
</evidence>